<feature type="non-terminal residue" evidence="1">
    <location>
        <position position="120"/>
    </location>
</feature>
<proteinExistence type="predicted"/>
<reference evidence="1" key="1">
    <citation type="journal article" date="2014" name="Front. Microbiol.">
        <title>High frequency of phylogenetically diverse reductive dehalogenase-homologous genes in deep subseafloor sedimentary metagenomes.</title>
        <authorList>
            <person name="Kawai M."/>
            <person name="Futagami T."/>
            <person name="Toyoda A."/>
            <person name="Takaki Y."/>
            <person name="Nishi S."/>
            <person name="Hori S."/>
            <person name="Arai W."/>
            <person name="Tsubouchi T."/>
            <person name="Morono Y."/>
            <person name="Uchiyama I."/>
            <person name="Ito T."/>
            <person name="Fujiyama A."/>
            <person name="Inagaki F."/>
            <person name="Takami H."/>
        </authorList>
    </citation>
    <scope>NUCLEOTIDE SEQUENCE</scope>
    <source>
        <strain evidence="1">Expedition CK06-06</strain>
    </source>
</reference>
<sequence length="120" mass="14313">SELKERVNNEIHLPEPRVGYINEDFPGDKYLILDTEFSDIVKARLEEIKAMPLKLKKNSMCAFLKILDQYWDKEYSTNIFINVKYYEYGQWEDSSPRQQTTNIHTKFAEYLLNENWVPAT</sequence>
<evidence type="ECO:0000313" key="1">
    <source>
        <dbReference type="EMBL" id="GAI26184.1"/>
    </source>
</evidence>
<accession>X1P5I5</accession>
<organism evidence="1">
    <name type="scientific">marine sediment metagenome</name>
    <dbReference type="NCBI Taxonomy" id="412755"/>
    <lineage>
        <taxon>unclassified sequences</taxon>
        <taxon>metagenomes</taxon>
        <taxon>ecological metagenomes</taxon>
    </lineage>
</organism>
<dbReference type="EMBL" id="BARV01013785">
    <property type="protein sequence ID" value="GAI26184.1"/>
    <property type="molecule type" value="Genomic_DNA"/>
</dbReference>
<gene>
    <name evidence="1" type="ORF">S06H3_24625</name>
</gene>
<protein>
    <submittedName>
        <fullName evidence="1">Uncharacterized protein</fullName>
    </submittedName>
</protein>
<dbReference type="AlphaFoldDB" id="X1P5I5"/>
<comment type="caution">
    <text evidence="1">The sequence shown here is derived from an EMBL/GenBank/DDBJ whole genome shotgun (WGS) entry which is preliminary data.</text>
</comment>
<name>X1P5I5_9ZZZZ</name>
<feature type="non-terminal residue" evidence="1">
    <location>
        <position position="1"/>
    </location>
</feature>